<evidence type="ECO:0000256" key="3">
    <source>
        <dbReference type="ARBA" id="ARBA00023163"/>
    </source>
</evidence>
<dbReference type="InterPro" id="IPR020449">
    <property type="entry name" value="Tscrpt_reg_AraC-type_HTH"/>
</dbReference>
<dbReference type="PROSITE" id="PS00041">
    <property type="entry name" value="HTH_ARAC_FAMILY_1"/>
    <property type="match status" value="1"/>
</dbReference>
<name>A0ABY4E5E1_9NEIS</name>
<keyword evidence="1" id="KW-0805">Transcription regulation</keyword>
<dbReference type="Pfam" id="PF12833">
    <property type="entry name" value="HTH_18"/>
    <property type="match status" value="1"/>
</dbReference>
<dbReference type="Proteomes" id="UP000832011">
    <property type="component" value="Chromosome"/>
</dbReference>
<keyword evidence="3" id="KW-0804">Transcription</keyword>
<reference evidence="5 6" key="1">
    <citation type="journal article" date="2022" name="Res Sq">
        <title>Evolution of multicellular longitudinally dividing oral cavity symbionts (Neisseriaceae).</title>
        <authorList>
            <person name="Nyongesa S."/>
            <person name="Weber P."/>
            <person name="Bernet E."/>
            <person name="Pullido F."/>
            <person name="Nieckarz M."/>
            <person name="Delaby M."/>
            <person name="Nieves C."/>
            <person name="Viehboeck T."/>
            <person name="Krause N."/>
            <person name="Rivera-Millot A."/>
            <person name="Nakamura A."/>
            <person name="Vischer N."/>
            <person name="VanNieuwenhze M."/>
            <person name="Brun Y."/>
            <person name="Cava F."/>
            <person name="Bulgheresi S."/>
            <person name="Veyrier F."/>
        </authorList>
    </citation>
    <scope>NUCLEOTIDE SEQUENCE [LARGE SCALE GENOMIC DNA]</scope>
    <source>
        <strain evidence="5 6">SN4</strain>
    </source>
</reference>
<dbReference type="PROSITE" id="PS01124">
    <property type="entry name" value="HTH_ARAC_FAMILY_2"/>
    <property type="match status" value="1"/>
</dbReference>
<dbReference type="RefSeq" id="WP_058304857.1">
    <property type="nucleotide sequence ID" value="NZ_CABKVG010000005.1"/>
</dbReference>
<dbReference type="EMBL" id="CP091511">
    <property type="protein sequence ID" value="UOO90529.1"/>
    <property type="molecule type" value="Genomic_DNA"/>
</dbReference>
<evidence type="ECO:0000313" key="6">
    <source>
        <dbReference type="Proteomes" id="UP000832011"/>
    </source>
</evidence>
<dbReference type="PRINTS" id="PR00032">
    <property type="entry name" value="HTHARAC"/>
</dbReference>
<dbReference type="Gene3D" id="1.10.10.60">
    <property type="entry name" value="Homeodomain-like"/>
    <property type="match status" value="2"/>
</dbReference>
<gene>
    <name evidence="5" type="ORF">LVJ82_06020</name>
</gene>
<dbReference type="PANTHER" id="PTHR46796">
    <property type="entry name" value="HTH-TYPE TRANSCRIPTIONAL ACTIVATOR RHAS-RELATED"/>
    <property type="match status" value="1"/>
</dbReference>
<accession>A0ABY4E5E1</accession>
<evidence type="ECO:0000313" key="5">
    <source>
        <dbReference type="EMBL" id="UOO90529.1"/>
    </source>
</evidence>
<dbReference type="InterPro" id="IPR009057">
    <property type="entry name" value="Homeodomain-like_sf"/>
</dbReference>
<evidence type="ECO:0000256" key="2">
    <source>
        <dbReference type="ARBA" id="ARBA00023125"/>
    </source>
</evidence>
<proteinExistence type="predicted"/>
<dbReference type="InterPro" id="IPR050204">
    <property type="entry name" value="AraC_XylS_family_regulators"/>
</dbReference>
<dbReference type="InterPro" id="IPR018062">
    <property type="entry name" value="HTH_AraC-typ_CS"/>
</dbReference>
<evidence type="ECO:0000259" key="4">
    <source>
        <dbReference type="PROSITE" id="PS01124"/>
    </source>
</evidence>
<organism evidence="5 6">
    <name type="scientific">Vitreoscilla massiliensis</name>
    <dbReference type="NCBI Taxonomy" id="1689272"/>
    <lineage>
        <taxon>Bacteria</taxon>
        <taxon>Pseudomonadati</taxon>
        <taxon>Pseudomonadota</taxon>
        <taxon>Betaproteobacteria</taxon>
        <taxon>Neisseriales</taxon>
        <taxon>Neisseriaceae</taxon>
        <taxon>Vitreoscilla</taxon>
    </lineage>
</organism>
<keyword evidence="6" id="KW-1185">Reference proteome</keyword>
<dbReference type="PANTHER" id="PTHR46796:SF6">
    <property type="entry name" value="ARAC SUBFAMILY"/>
    <property type="match status" value="1"/>
</dbReference>
<dbReference type="SMART" id="SM00342">
    <property type="entry name" value="HTH_ARAC"/>
    <property type="match status" value="1"/>
</dbReference>
<protein>
    <submittedName>
        <fullName evidence="5">AraC family transcriptional regulator</fullName>
    </submittedName>
</protein>
<dbReference type="SUPFAM" id="SSF46689">
    <property type="entry name" value="Homeodomain-like"/>
    <property type="match status" value="2"/>
</dbReference>
<feature type="domain" description="HTH araC/xylS-type" evidence="4">
    <location>
        <begin position="188"/>
        <end position="284"/>
    </location>
</feature>
<evidence type="ECO:0000256" key="1">
    <source>
        <dbReference type="ARBA" id="ARBA00023015"/>
    </source>
</evidence>
<dbReference type="InterPro" id="IPR018060">
    <property type="entry name" value="HTH_AraC"/>
</dbReference>
<sequence>MAYQTRQQLEQTHAVLHNSVNLSSGMQLAQWSNHHDHVAVCSDHHTLSLYVHEGYESYQKTRMGWKNGGAPGKFCLMPKHQRSEWDIRGQLGFVHLYFTDAHLHDIATQVWDKDPHNIVLNEQAFCRDEHIAQLYQLFLLEPTWQDPANHLQLSTTSTLLLNHLIKHYGQVSWQAPQSKGGLSPHSLRVVLAYIDAHLAEALTLQDLAQVVHLSAYHFAHMFKQSTQMSPHQYVLQRRLQQARDLIRSSDEPLLDIALQCGFGNASHFSRRFKQHFGVLPSQLR</sequence>
<keyword evidence="2" id="KW-0238">DNA-binding</keyword>